<protein>
    <submittedName>
        <fullName evidence="6">TetR/AcrR family transcriptional regulator</fullName>
    </submittedName>
</protein>
<evidence type="ECO:0000259" key="5">
    <source>
        <dbReference type="PROSITE" id="PS50977"/>
    </source>
</evidence>
<dbReference type="GO" id="GO:0000976">
    <property type="term" value="F:transcription cis-regulatory region binding"/>
    <property type="evidence" value="ECO:0007669"/>
    <property type="project" value="TreeGrafter"/>
</dbReference>
<evidence type="ECO:0000256" key="4">
    <source>
        <dbReference type="PROSITE-ProRule" id="PRU00335"/>
    </source>
</evidence>
<dbReference type="AlphaFoldDB" id="A0A939PB88"/>
<organism evidence="6 7">
    <name type="scientific">Actinomadura barringtoniae</name>
    <dbReference type="NCBI Taxonomy" id="1427535"/>
    <lineage>
        <taxon>Bacteria</taxon>
        <taxon>Bacillati</taxon>
        <taxon>Actinomycetota</taxon>
        <taxon>Actinomycetes</taxon>
        <taxon>Streptosporangiales</taxon>
        <taxon>Thermomonosporaceae</taxon>
        <taxon>Actinomadura</taxon>
    </lineage>
</organism>
<evidence type="ECO:0000313" key="7">
    <source>
        <dbReference type="Proteomes" id="UP000669179"/>
    </source>
</evidence>
<dbReference type="SUPFAM" id="SSF46689">
    <property type="entry name" value="Homeodomain-like"/>
    <property type="match status" value="1"/>
</dbReference>
<dbReference type="EMBL" id="JAGEOJ010000008">
    <property type="protein sequence ID" value="MBO2449430.1"/>
    <property type="molecule type" value="Genomic_DNA"/>
</dbReference>
<dbReference type="InterPro" id="IPR036271">
    <property type="entry name" value="Tet_transcr_reg_TetR-rel_C_sf"/>
</dbReference>
<dbReference type="PANTHER" id="PTHR30055:SF148">
    <property type="entry name" value="TETR-FAMILY TRANSCRIPTIONAL REGULATOR"/>
    <property type="match status" value="1"/>
</dbReference>
<dbReference type="Pfam" id="PF16859">
    <property type="entry name" value="TetR_C_11"/>
    <property type="match status" value="1"/>
</dbReference>
<dbReference type="PROSITE" id="PS50977">
    <property type="entry name" value="HTH_TETR_2"/>
    <property type="match status" value="1"/>
</dbReference>
<dbReference type="InterPro" id="IPR050109">
    <property type="entry name" value="HTH-type_TetR-like_transc_reg"/>
</dbReference>
<evidence type="ECO:0000256" key="2">
    <source>
        <dbReference type="ARBA" id="ARBA00023125"/>
    </source>
</evidence>
<feature type="domain" description="HTH tetR-type" evidence="5">
    <location>
        <begin position="13"/>
        <end position="73"/>
    </location>
</feature>
<comment type="caution">
    <text evidence="6">The sequence shown here is derived from an EMBL/GenBank/DDBJ whole genome shotgun (WGS) entry which is preliminary data.</text>
</comment>
<sequence>MTQSRGRGRPRDPQVDEAILEAALELFIEKGAEATSIEQIARRAGVGKLSLYRRWETKEELLAAAIENARSHMPDVELWDSGEKLAIDIVLDAVSATLADPRARGLLAQLIGSSQTHPSLLATYWKHYLGPRRELGGALLRGDDDRDVTMDMLIGTAFYRVLVHPDELTPAEIRAYLVHLVDRMGVEI</sequence>
<keyword evidence="2 4" id="KW-0238">DNA-binding</keyword>
<dbReference type="PRINTS" id="PR00455">
    <property type="entry name" value="HTHTETR"/>
</dbReference>
<dbReference type="Gene3D" id="1.10.357.10">
    <property type="entry name" value="Tetracycline Repressor, domain 2"/>
    <property type="match status" value="1"/>
</dbReference>
<keyword evidence="1" id="KW-0805">Transcription regulation</keyword>
<evidence type="ECO:0000313" key="6">
    <source>
        <dbReference type="EMBL" id="MBO2449430.1"/>
    </source>
</evidence>
<reference evidence="6" key="1">
    <citation type="submission" date="2021-03" db="EMBL/GenBank/DDBJ databases">
        <authorList>
            <person name="Kanchanasin P."/>
            <person name="Saeng-In P."/>
            <person name="Phongsopitanun W."/>
            <person name="Yuki M."/>
            <person name="Kudo T."/>
            <person name="Ohkuma M."/>
            <person name="Tanasupawat S."/>
        </authorList>
    </citation>
    <scope>NUCLEOTIDE SEQUENCE</scope>
    <source>
        <strain evidence="6">GKU 128</strain>
    </source>
</reference>
<dbReference type="SUPFAM" id="SSF48498">
    <property type="entry name" value="Tetracyclin repressor-like, C-terminal domain"/>
    <property type="match status" value="1"/>
</dbReference>
<dbReference type="GO" id="GO:0003700">
    <property type="term" value="F:DNA-binding transcription factor activity"/>
    <property type="evidence" value="ECO:0007669"/>
    <property type="project" value="TreeGrafter"/>
</dbReference>
<dbReference type="RefSeq" id="WP_208257324.1">
    <property type="nucleotide sequence ID" value="NZ_JAGEOJ010000008.1"/>
</dbReference>
<keyword evidence="7" id="KW-1185">Reference proteome</keyword>
<evidence type="ECO:0000256" key="1">
    <source>
        <dbReference type="ARBA" id="ARBA00023015"/>
    </source>
</evidence>
<dbReference type="InterPro" id="IPR001647">
    <property type="entry name" value="HTH_TetR"/>
</dbReference>
<evidence type="ECO:0000256" key="3">
    <source>
        <dbReference type="ARBA" id="ARBA00023163"/>
    </source>
</evidence>
<accession>A0A939PB88</accession>
<gene>
    <name evidence="6" type="ORF">J4573_20175</name>
</gene>
<dbReference type="Proteomes" id="UP000669179">
    <property type="component" value="Unassembled WGS sequence"/>
</dbReference>
<keyword evidence="3" id="KW-0804">Transcription</keyword>
<feature type="DNA-binding region" description="H-T-H motif" evidence="4">
    <location>
        <begin position="36"/>
        <end position="55"/>
    </location>
</feature>
<dbReference type="InterPro" id="IPR009057">
    <property type="entry name" value="Homeodomain-like_sf"/>
</dbReference>
<dbReference type="PANTHER" id="PTHR30055">
    <property type="entry name" value="HTH-TYPE TRANSCRIPTIONAL REGULATOR RUTR"/>
    <property type="match status" value="1"/>
</dbReference>
<dbReference type="InterPro" id="IPR011075">
    <property type="entry name" value="TetR_C"/>
</dbReference>
<proteinExistence type="predicted"/>
<name>A0A939PB88_9ACTN</name>
<dbReference type="Pfam" id="PF00440">
    <property type="entry name" value="TetR_N"/>
    <property type="match status" value="1"/>
</dbReference>